<dbReference type="Proteomes" id="UP001374535">
    <property type="component" value="Chromosome 3"/>
</dbReference>
<evidence type="ECO:0000313" key="2">
    <source>
        <dbReference type="Proteomes" id="UP001374535"/>
    </source>
</evidence>
<organism evidence="1 2">
    <name type="scientific">Vigna mungo</name>
    <name type="common">Black gram</name>
    <name type="synonym">Phaseolus mungo</name>
    <dbReference type="NCBI Taxonomy" id="3915"/>
    <lineage>
        <taxon>Eukaryota</taxon>
        <taxon>Viridiplantae</taxon>
        <taxon>Streptophyta</taxon>
        <taxon>Embryophyta</taxon>
        <taxon>Tracheophyta</taxon>
        <taxon>Spermatophyta</taxon>
        <taxon>Magnoliopsida</taxon>
        <taxon>eudicotyledons</taxon>
        <taxon>Gunneridae</taxon>
        <taxon>Pentapetalae</taxon>
        <taxon>rosids</taxon>
        <taxon>fabids</taxon>
        <taxon>Fabales</taxon>
        <taxon>Fabaceae</taxon>
        <taxon>Papilionoideae</taxon>
        <taxon>50 kb inversion clade</taxon>
        <taxon>NPAAA clade</taxon>
        <taxon>indigoferoid/millettioid clade</taxon>
        <taxon>Phaseoleae</taxon>
        <taxon>Vigna</taxon>
    </lineage>
</organism>
<feature type="non-terminal residue" evidence="1">
    <location>
        <position position="108"/>
    </location>
</feature>
<accession>A0AAQ3S3Y1</accession>
<sequence length="108" mass="11995">MPIFSVISSAESLAPSPALAMMSKIPSSFAVLTERGNAILDTMFRAKKRPSCSSSTCLSCMASPLLISSDGAMMILSDRMNKRNLYIYIYIERERERGKGAKKCYVDW</sequence>
<evidence type="ECO:0000313" key="1">
    <source>
        <dbReference type="EMBL" id="WVZ16532.1"/>
    </source>
</evidence>
<keyword evidence="2" id="KW-1185">Reference proteome</keyword>
<gene>
    <name evidence="1" type="ORF">V8G54_009514</name>
</gene>
<dbReference type="EMBL" id="CP144698">
    <property type="protein sequence ID" value="WVZ16532.1"/>
    <property type="molecule type" value="Genomic_DNA"/>
</dbReference>
<reference evidence="1 2" key="1">
    <citation type="journal article" date="2023" name="Life. Sci Alliance">
        <title>Evolutionary insights into 3D genome organization and epigenetic landscape of Vigna mungo.</title>
        <authorList>
            <person name="Junaid A."/>
            <person name="Singh B."/>
            <person name="Bhatia S."/>
        </authorList>
    </citation>
    <scope>NUCLEOTIDE SEQUENCE [LARGE SCALE GENOMIC DNA]</scope>
    <source>
        <strain evidence="1">Urdbean</strain>
    </source>
</reference>
<proteinExistence type="predicted"/>
<name>A0AAQ3S3Y1_VIGMU</name>
<protein>
    <submittedName>
        <fullName evidence="1">Uncharacterized protein</fullName>
    </submittedName>
</protein>
<dbReference type="AlphaFoldDB" id="A0AAQ3S3Y1"/>